<reference evidence="2" key="1">
    <citation type="journal article" date="2024" name="Front. Bioeng. Biotechnol.">
        <title>Genome-scale model development and genomic sequencing of the oleaginous clade Lipomyces.</title>
        <authorList>
            <person name="Czajka J.J."/>
            <person name="Han Y."/>
            <person name="Kim J."/>
            <person name="Mondo S.J."/>
            <person name="Hofstad B.A."/>
            <person name="Robles A."/>
            <person name="Haridas S."/>
            <person name="Riley R."/>
            <person name="LaButti K."/>
            <person name="Pangilinan J."/>
            <person name="Andreopoulos W."/>
            <person name="Lipzen A."/>
            <person name="Yan J."/>
            <person name="Wang M."/>
            <person name="Ng V."/>
            <person name="Grigoriev I.V."/>
            <person name="Spatafora J.W."/>
            <person name="Magnuson J.K."/>
            <person name="Baker S.E."/>
            <person name="Pomraning K.R."/>
        </authorList>
    </citation>
    <scope>NUCLEOTIDE SEQUENCE [LARGE SCALE GENOMIC DNA]</scope>
    <source>
        <strain evidence="2">CBS 7786</strain>
    </source>
</reference>
<comment type="caution">
    <text evidence="1">The sequence shown here is derived from an EMBL/GenBank/DDBJ whole genome shotgun (WGS) entry which is preliminary data.</text>
</comment>
<evidence type="ECO:0000313" key="2">
    <source>
        <dbReference type="Proteomes" id="UP001433508"/>
    </source>
</evidence>
<accession>A0ACC3SPZ8</accession>
<gene>
    <name evidence="1" type="ORF">V1525DRAFT_150180</name>
</gene>
<sequence length="282" mass="32627">MERTPPTPASRLCGLTGQQSHMWDPSWSVTLGLVVVYPSREIGLLSRSTTEKLPSASDENNCENTRPMLERRRSWQGTGQALPGELVRAIEFFRRSEFRTVRNERLHHLCTRAMMLGNAKAGSCGLADDIVRLENLFDWRREQRLKVDWFLYVLRMTYPTAEHICFVKWSSPVAKTFKIGKVYTRLCMLIPDFAKEQFPDPTDNMRAFPLHPRDMEYKEPILQLASKIANDGLDIELVLHEARNGKFIFGSISEESVVTLREQLLLNGREDEEEVLRQLRRC</sequence>
<protein>
    <submittedName>
        <fullName evidence="1">Uncharacterized protein</fullName>
    </submittedName>
</protein>
<dbReference type="Proteomes" id="UP001433508">
    <property type="component" value="Unassembled WGS sequence"/>
</dbReference>
<proteinExistence type="predicted"/>
<dbReference type="EMBL" id="MU971646">
    <property type="protein sequence ID" value="KAK9233725.1"/>
    <property type="molecule type" value="Genomic_DNA"/>
</dbReference>
<name>A0ACC3SPZ8_LIPKO</name>
<keyword evidence="2" id="KW-1185">Reference proteome</keyword>
<organism evidence="1 2">
    <name type="scientific">Lipomyces kononenkoae</name>
    <name type="common">Yeast</name>
    <dbReference type="NCBI Taxonomy" id="34357"/>
    <lineage>
        <taxon>Eukaryota</taxon>
        <taxon>Fungi</taxon>
        <taxon>Dikarya</taxon>
        <taxon>Ascomycota</taxon>
        <taxon>Saccharomycotina</taxon>
        <taxon>Lipomycetes</taxon>
        <taxon>Lipomycetales</taxon>
        <taxon>Lipomycetaceae</taxon>
        <taxon>Lipomyces</taxon>
    </lineage>
</organism>
<evidence type="ECO:0000313" key="1">
    <source>
        <dbReference type="EMBL" id="KAK9233725.1"/>
    </source>
</evidence>